<sequence>MTVCLNIKDSLLCQFIKTLTFMELFSGNFAGCNLGNNTLKSSIHTGLKIKQICVYLLLLGCIFSLPSLNRVYSGTEMIVSVPVETSSGIPDGEEGTHAAKDLHSSIFSTKSRHNPDRPVKITGPGNENPASGNLYDPVSLVATALVRPSYYAFLFRYNLF</sequence>
<feature type="region of interest" description="Disordered" evidence="1">
    <location>
        <begin position="108"/>
        <end position="128"/>
    </location>
</feature>
<organism evidence="2 3">
    <name type="scientific">Flavihumibacter solisilvae</name>
    <dbReference type="NCBI Taxonomy" id="1349421"/>
    <lineage>
        <taxon>Bacteria</taxon>
        <taxon>Pseudomonadati</taxon>
        <taxon>Bacteroidota</taxon>
        <taxon>Chitinophagia</taxon>
        <taxon>Chitinophagales</taxon>
        <taxon>Chitinophagaceae</taxon>
        <taxon>Flavihumibacter</taxon>
    </lineage>
</organism>
<proteinExistence type="predicted"/>
<evidence type="ECO:0000313" key="2">
    <source>
        <dbReference type="EMBL" id="KIC96252.1"/>
    </source>
</evidence>
<name>A0A0C1L7X1_9BACT</name>
<evidence type="ECO:0000256" key="1">
    <source>
        <dbReference type="SAM" id="MobiDB-lite"/>
    </source>
</evidence>
<dbReference type="AlphaFoldDB" id="A0A0C1L7X1"/>
<accession>A0A0C1L7X1</accession>
<dbReference type="Proteomes" id="UP000031408">
    <property type="component" value="Unassembled WGS sequence"/>
</dbReference>
<reference evidence="2 3" key="1">
    <citation type="submission" date="2014-11" db="EMBL/GenBank/DDBJ databases">
        <title>Genome sequence of Flavihumibacter solisilvae 3-3.</title>
        <authorList>
            <person name="Zhou G."/>
            <person name="Li M."/>
            <person name="Wang G."/>
        </authorList>
    </citation>
    <scope>NUCLEOTIDE SEQUENCE [LARGE SCALE GENOMIC DNA]</scope>
    <source>
        <strain evidence="2 3">3-3</strain>
    </source>
</reference>
<gene>
    <name evidence="2" type="ORF">OI18_00325</name>
</gene>
<dbReference type="EMBL" id="JSVC01000001">
    <property type="protein sequence ID" value="KIC96252.1"/>
    <property type="molecule type" value="Genomic_DNA"/>
</dbReference>
<evidence type="ECO:0000313" key="3">
    <source>
        <dbReference type="Proteomes" id="UP000031408"/>
    </source>
</evidence>
<comment type="caution">
    <text evidence="2">The sequence shown here is derived from an EMBL/GenBank/DDBJ whole genome shotgun (WGS) entry which is preliminary data.</text>
</comment>
<dbReference type="STRING" id="1349421.OI18_00325"/>
<keyword evidence="3" id="KW-1185">Reference proteome</keyword>
<protein>
    <submittedName>
        <fullName evidence="2">Uncharacterized protein</fullName>
    </submittedName>
</protein>